<comment type="caution">
    <text evidence="1">The sequence shown here is derived from an EMBL/GenBank/DDBJ whole genome shotgun (WGS) entry which is preliminary data.</text>
</comment>
<sequence length="73" mass="8022">MFLLGMYIVSGLPSIAGCVGLRKTELVKDVAPFYSTGADRRIKPGKAGQLRFRYSLRFDISSFFSLGSNIMVA</sequence>
<protein>
    <submittedName>
        <fullName evidence="1">Uncharacterized protein</fullName>
    </submittedName>
</protein>
<evidence type="ECO:0000313" key="2">
    <source>
        <dbReference type="Proteomes" id="UP001278500"/>
    </source>
</evidence>
<accession>A0AAE0JMJ6</accession>
<reference evidence="1" key="2">
    <citation type="submission" date="2023-06" db="EMBL/GenBank/DDBJ databases">
        <authorList>
            <consortium name="Lawrence Berkeley National Laboratory"/>
            <person name="Haridas S."/>
            <person name="Hensen N."/>
            <person name="Bonometti L."/>
            <person name="Westerberg I."/>
            <person name="Brannstrom I.O."/>
            <person name="Guillou S."/>
            <person name="Cros-Aarteil S."/>
            <person name="Calhoun S."/>
            <person name="Kuo A."/>
            <person name="Mondo S."/>
            <person name="Pangilinan J."/>
            <person name="Riley R."/>
            <person name="Labutti K."/>
            <person name="Andreopoulos B."/>
            <person name="Lipzen A."/>
            <person name="Chen C."/>
            <person name="Yanf M."/>
            <person name="Daum C."/>
            <person name="Ng V."/>
            <person name="Clum A."/>
            <person name="Steindorff A."/>
            <person name="Ohm R."/>
            <person name="Martin F."/>
            <person name="Silar P."/>
            <person name="Natvig D."/>
            <person name="Lalanne C."/>
            <person name="Gautier V."/>
            <person name="Ament-Velasquez S.L."/>
            <person name="Kruys A."/>
            <person name="Hutchinson M.I."/>
            <person name="Powell A.J."/>
            <person name="Barry K."/>
            <person name="Miller A.N."/>
            <person name="Grigoriev I.V."/>
            <person name="Debuchy R."/>
            <person name="Gladieux P."/>
            <person name="Thoren M.H."/>
            <person name="Johannesson H."/>
        </authorList>
    </citation>
    <scope>NUCLEOTIDE SEQUENCE</scope>
    <source>
        <strain evidence="1">CBS 560.94</strain>
    </source>
</reference>
<gene>
    <name evidence="1" type="ORF">B0H65DRAFT_9790</name>
</gene>
<evidence type="ECO:0000313" key="1">
    <source>
        <dbReference type="EMBL" id="KAK3354371.1"/>
    </source>
</evidence>
<dbReference type="Proteomes" id="UP001278500">
    <property type="component" value="Unassembled WGS sequence"/>
</dbReference>
<dbReference type="GeneID" id="87868798"/>
<dbReference type="RefSeq" id="XP_062685749.1">
    <property type="nucleotide sequence ID" value="XM_062831644.1"/>
</dbReference>
<proteinExistence type="predicted"/>
<dbReference type="AlphaFoldDB" id="A0AAE0JMJ6"/>
<organism evidence="1 2">
    <name type="scientific">Neurospora tetraspora</name>
    <dbReference type="NCBI Taxonomy" id="94610"/>
    <lineage>
        <taxon>Eukaryota</taxon>
        <taxon>Fungi</taxon>
        <taxon>Dikarya</taxon>
        <taxon>Ascomycota</taxon>
        <taxon>Pezizomycotina</taxon>
        <taxon>Sordariomycetes</taxon>
        <taxon>Sordariomycetidae</taxon>
        <taxon>Sordariales</taxon>
        <taxon>Sordariaceae</taxon>
        <taxon>Neurospora</taxon>
    </lineage>
</organism>
<reference evidence="1" key="1">
    <citation type="journal article" date="2023" name="Mol. Phylogenet. Evol.">
        <title>Genome-scale phylogeny and comparative genomics of the fungal order Sordariales.</title>
        <authorList>
            <person name="Hensen N."/>
            <person name="Bonometti L."/>
            <person name="Westerberg I."/>
            <person name="Brannstrom I.O."/>
            <person name="Guillou S."/>
            <person name="Cros-Aarteil S."/>
            <person name="Calhoun S."/>
            <person name="Haridas S."/>
            <person name="Kuo A."/>
            <person name="Mondo S."/>
            <person name="Pangilinan J."/>
            <person name="Riley R."/>
            <person name="LaButti K."/>
            <person name="Andreopoulos B."/>
            <person name="Lipzen A."/>
            <person name="Chen C."/>
            <person name="Yan M."/>
            <person name="Daum C."/>
            <person name="Ng V."/>
            <person name="Clum A."/>
            <person name="Steindorff A."/>
            <person name="Ohm R.A."/>
            <person name="Martin F."/>
            <person name="Silar P."/>
            <person name="Natvig D.O."/>
            <person name="Lalanne C."/>
            <person name="Gautier V."/>
            <person name="Ament-Velasquez S.L."/>
            <person name="Kruys A."/>
            <person name="Hutchinson M.I."/>
            <person name="Powell A.J."/>
            <person name="Barry K."/>
            <person name="Miller A.N."/>
            <person name="Grigoriev I.V."/>
            <person name="Debuchy R."/>
            <person name="Gladieux P."/>
            <person name="Hiltunen Thoren M."/>
            <person name="Johannesson H."/>
        </authorList>
    </citation>
    <scope>NUCLEOTIDE SEQUENCE</scope>
    <source>
        <strain evidence="1">CBS 560.94</strain>
    </source>
</reference>
<name>A0AAE0JMJ6_9PEZI</name>
<dbReference type="EMBL" id="JAUEPP010000001">
    <property type="protein sequence ID" value="KAK3354371.1"/>
    <property type="molecule type" value="Genomic_DNA"/>
</dbReference>
<keyword evidence="2" id="KW-1185">Reference proteome</keyword>